<gene>
    <name evidence="1" type="ORF">ACFQ19_11560</name>
</gene>
<keyword evidence="2" id="KW-1185">Reference proteome</keyword>
<dbReference type="RefSeq" id="WP_379592241.1">
    <property type="nucleotide sequence ID" value="NZ_JBHTKK010000013.1"/>
</dbReference>
<proteinExistence type="predicted"/>
<reference evidence="2" key="1">
    <citation type="journal article" date="2019" name="Int. J. Syst. Evol. Microbiol.">
        <title>The Global Catalogue of Microorganisms (GCM) 10K type strain sequencing project: providing services to taxonomists for standard genome sequencing and annotation.</title>
        <authorList>
            <consortium name="The Broad Institute Genomics Platform"/>
            <consortium name="The Broad Institute Genome Sequencing Center for Infectious Disease"/>
            <person name="Wu L."/>
            <person name="Ma J."/>
        </authorList>
    </citation>
    <scope>NUCLEOTIDE SEQUENCE [LARGE SCALE GENOMIC DNA]</scope>
    <source>
        <strain evidence="2">CCUG 56608</strain>
    </source>
</reference>
<dbReference type="Proteomes" id="UP001597041">
    <property type="component" value="Unassembled WGS sequence"/>
</dbReference>
<accession>A0ABW3NGE8</accession>
<sequence length="84" mass="9920">MKAEMVPTDNQPLYLKPGLDYVYAFEDLELVFTKKQLNSIAVRWESGYDLPDIAERERRPEIEILLALIHLARTRVFKRPFALR</sequence>
<dbReference type="EMBL" id="JBHTKK010000013">
    <property type="protein sequence ID" value="MFD1066662.1"/>
    <property type="molecule type" value="Genomic_DNA"/>
</dbReference>
<evidence type="ECO:0000313" key="1">
    <source>
        <dbReference type="EMBL" id="MFD1066662.1"/>
    </source>
</evidence>
<comment type="caution">
    <text evidence="1">The sequence shown here is derived from an EMBL/GenBank/DDBJ whole genome shotgun (WGS) entry which is preliminary data.</text>
</comment>
<organism evidence="1 2">
    <name type="scientific">Oceanobacillus locisalsi</name>
    <dbReference type="NCBI Taxonomy" id="546107"/>
    <lineage>
        <taxon>Bacteria</taxon>
        <taxon>Bacillati</taxon>
        <taxon>Bacillota</taxon>
        <taxon>Bacilli</taxon>
        <taxon>Bacillales</taxon>
        <taxon>Bacillaceae</taxon>
        <taxon>Oceanobacillus</taxon>
    </lineage>
</organism>
<evidence type="ECO:0000313" key="2">
    <source>
        <dbReference type="Proteomes" id="UP001597041"/>
    </source>
</evidence>
<name>A0ABW3NGE8_9BACI</name>
<protein>
    <submittedName>
        <fullName evidence="1">Uncharacterized protein</fullName>
    </submittedName>
</protein>